<dbReference type="GO" id="GO:0016747">
    <property type="term" value="F:acyltransferase activity, transferring groups other than amino-acyl groups"/>
    <property type="evidence" value="ECO:0007669"/>
    <property type="project" value="InterPro"/>
</dbReference>
<dbReference type="OrthoDB" id="8445630at2"/>
<feature type="transmembrane region" description="Helical" evidence="2">
    <location>
        <begin position="773"/>
        <end position="792"/>
    </location>
</feature>
<feature type="region of interest" description="Disordered" evidence="1">
    <location>
        <begin position="462"/>
        <end position="504"/>
    </location>
</feature>
<dbReference type="SUPFAM" id="SSF47336">
    <property type="entry name" value="ACP-like"/>
    <property type="match status" value="1"/>
</dbReference>
<dbReference type="AlphaFoldDB" id="A0A4Q7ZTC2"/>
<keyword evidence="5" id="KW-1185">Reference proteome</keyword>
<feature type="transmembrane region" description="Helical" evidence="2">
    <location>
        <begin position="647"/>
        <end position="668"/>
    </location>
</feature>
<dbReference type="InterPro" id="IPR002656">
    <property type="entry name" value="Acyl_transf_3_dom"/>
</dbReference>
<reference evidence="4 5" key="1">
    <citation type="submission" date="2019-02" db="EMBL/GenBank/DDBJ databases">
        <title>Sequencing the genomes of 1000 actinobacteria strains.</title>
        <authorList>
            <person name="Klenk H.-P."/>
        </authorList>
    </citation>
    <scope>NUCLEOTIDE SEQUENCE [LARGE SCALE GENOMIC DNA]</scope>
    <source>
        <strain evidence="4 5">DSM 45162</strain>
    </source>
</reference>
<dbReference type="Pfam" id="PF00501">
    <property type="entry name" value="AMP-binding"/>
    <property type="match status" value="1"/>
</dbReference>
<feature type="transmembrane region" description="Helical" evidence="2">
    <location>
        <begin position="694"/>
        <end position="713"/>
    </location>
</feature>
<dbReference type="Pfam" id="PF01757">
    <property type="entry name" value="Acyl_transf_3"/>
    <property type="match status" value="1"/>
</dbReference>
<organism evidence="4 5">
    <name type="scientific">Krasilnikovia cinnamomea</name>
    <dbReference type="NCBI Taxonomy" id="349313"/>
    <lineage>
        <taxon>Bacteria</taxon>
        <taxon>Bacillati</taxon>
        <taxon>Actinomycetota</taxon>
        <taxon>Actinomycetes</taxon>
        <taxon>Micromonosporales</taxon>
        <taxon>Micromonosporaceae</taxon>
        <taxon>Krasilnikovia</taxon>
    </lineage>
</organism>
<dbReference type="RefSeq" id="WP_130512811.1">
    <property type="nucleotide sequence ID" value="NZ_SHKY01000001.1"/>
</dbReference>
<feature type="transmembrane region" description="Helical" evidence="2">
    <location>
        <begin position="847"/>
        <end position="870"/>
    </location>
</feature>
<keyword evidence="2" id="KW-0472">Membrane</keyword>
<feature type="transmembrane region" description="Helical" evidence="2">
    <location>
        <begin position="822"/>
        <end position="841"/>
    </location>
</feature>
<feature type="transmembrane region" description="Helical" evidence="2">
    <location>
        <begin position="751"/>
        <end position="768"/>
    </location>
</feature>
<dbReference type="Pfam" id="PF00550">
    <property type="entry name" value="PP-binding"/>
    <property type="match status" value="1"/>
</dbReference>
<dbReference type="PROSITE" id="PS50075">
    <property type="entry name" value="CARRIER"/>
    <property type="match status" value="1"/>
</dbReference>
<dbReference type="Proteomes" id="UP000292564">
    <property type="component" value="Unassembled WGS sequence"/>
</dbReference>
<feature type="domain" description="Carrier" evidence="3">
    <location>
        <begin position="512"/>
        <end position="587"/>
    </location>
</feature>
<proteinExistence type="predicted"/>
<name>A0A4Q7ZTC2_9ACTN</name>
<dbReference type="InterPro" id="IPR042099">
    <property type="entry name" value="ANL_N_sf"/>
</dbReference>
<keyword evidence="2" id="KW-0812">Transmembrane</keyword>
<accession>A0A4Q7ZTC2</accession>
<protein>
    <submittedName>
        <fullName evidence="4">Acyl-CoA synthetase (AMP-forming)/AMP-acid ligase II</fullName>
    </submittedName>
</protein>
<comment type="caution">
    <text evidence="4">The sequence shown here is derived from an EMBL/GenBank/DDBJ whole genome shotgun (WGS) entry which is preliminary data.</text>
</comment>
<evidence type="ECO:0000313" key="4">
    <source>
        <dbReference type="EMBL" id="RZU54462.1"/>
    </source>
</evidence>
<sequence length="892" mass="95813">MPPPLDRTAAHPLLGRDLAAFGDRTALVTADEEISYAALAERVERAARRLGTGRRLVLVAGANSVDAVVGYLGALAAGHAVLLTPDDDAVIGSLTAAYDPDVVCRTRRGRWQCTERRDGSAHELHPELALLLSTSGSTGSPKLVRLSYDNLRANAESIADYLGIRPTDRAATTLPLHYCYGLSVLHSHLVRGAGLVLTGLSVADTCFWELFRRARGTSLAGVPYTFTLLERVGFAAMDLPDLRYLTQAGGRMAPEQVRHFAQLGRRRGFDLFVMYGQTEATARMAYLPPDRALTSPAAIGVPVPGGDLRLAPVDDLPGADVGELVYTGPNVMLGYAETPADLRLGRTVRELRTGDLARRTEDGLFEIVGRRSRFAKVFGLRIDLQRVEAGLEADGVRACCVASENELVVVVEQSGRDEQLPRLIASRCALPPRAVRVLALPELPRLASGKVDVPAVAALAANPGQATRPAGHPGRGDGRPAGHPGPATRPAAGPGPATRPAVAAAASVGPATVAEDDGARLRELFAEILDRRDVTDDSSFVGLGGDSLSYVEMSVRLEQLLGPLPAGWHTMPIRRLRDGARPAVPRRRRTLDTVVALRAAAIVLIVGSHIELFTVRGGAHLLLAVAGFNFARFHLTDIARRRRLRHLGASVARIAVPSSLLLALVALLDHRYGWQNVLLLNEALGPRTGPQRNYWFVETLVYTLLALLALLALPVVDRWERRGPFALPLALLAAGLTVRYGLLPLSPWDNLATPVLLFWFFALGWAAAKATAWWQRSLLAVVGVTAVVGYFGNPLREAVIVTGFLLLTWLPRLPSVAALNRVASVLAGASLYIYLIHWQVYPLLQSYSRLLALAACLAAGVLFGTLVGWATRCLPRPRGRLAASPPATALVT</sequence>
<dbReference type="SUPFAM" id="SSF56801">
    <property type="entry name" value="Acetyl-CoA synthetase-like"/>
    <property type="match status" value="1"/>
</dbReference>
<dbReference type="Gene3D" id="3.40.50.12780">
    <property type="entry name" value="N-terminal domain of ligase-like"/>
    <property type="match status" value="1"/>
</dbReference>
<dbReference type="InterPro" id="IPR036736">
    <property type="entry name" value="ACP-like_sf"/>
</dbReference>
<feature type="transmembrane region" description="Helical" evidence="2">
    <location>
        <begin position="725"/>
        <end position="745"/>
    </location>
</feature>
<feature type="transmembrane region" description="Helical" evidence="2">
    <location>
        <begin position="618"/>
        <end position="635"/>
    </location>
</feature>
<dbReference type="InterPro" id="IPR000873">
    <property type="entry name" value="AMP-dep_synth/lig_dom"/>
</dbReference>
<evidence type="ECO:0000256" key="1">
    <source>
        <dbReference type="SAM" id="MobiDB-lite"/>
    </source>
</evidence>
<dbReference type="PANTHER" id="PTHR43767:SF1">
    <property type="entry name" value="NONRIBOSOMAL PEPTIDE SYNTHASE PES1 (EUROFUNG)-RELATED"/>
    <property type="match status" value="1"/>
</dbReference>
<dbReference type="PANTHER" id="PTHR43767">
    <property type="entry name" value="LONG-CHAIN-FATTY-ACID--COA LIGASE"/>
    <property type="match status" value="1"/>
</dbReference>
<keyword evidence="4" id="KW-0436">Ligase</keyword>
<evidence type="ECO:0000259" key="3">
    <source>
        <dbReference type="PROSITE" id="PS50075"/>
    </source>
</evidence>
<dbReference type="InterPro" id="IPR050237">
    <property type="entry name" value="ATP-dep_AMP-bd_enzyme"/>
</dbReference>
<dbReference type="Gene3D" id="1.10.1200.10">
    <property type="entry name" value="ACP-like"/>
    <property type="match status" value="1"/>
</dbReference>
<dbReference type="EMBL" id="SHKY01000001">
    <property type="protein sequence ID" value="RZU54462.1"/>
    <property type="molecule type" value="Genomic_DNA"/>
</dbReference>
<evidence type="ECO:0000313" key="5">
    <source>
        <dbReference type="Proteomes" id="UP000292564"/>
    </source>
</evidence>
<keyword evidence="2" id="KW-1133">Transmembrane helix</keyword>
<gene>
    <name evidence="4" type="ORF">EV385_6413</name>
</gene>
<dbReference type="GO" id="GO:0016874">
    <property type="term" value="F:ligase activity"/>
    <property type="evidence" value="ECO:0007669"/>
    <property type="project" value="UniProtKB-KW"/>
</dbReference>
<feature type="compositionally biased region" description="Low complexity" evidence="1">
    <location>
        <begin position="481"/>
        <end position="504"/>
    </location>
</feature>
<evidence type="ECO:0000256" key="2">
    <source>
        <dbReference type="SAM" id="Phobius"/>
    </source>
</evidence>
<dbReference type="InterPro" id="IPR009081">
    <property type="entry name" value="PP-bd_ACP"/>
</dbReference>